<organism evidence="5 6">
    <name type="scientific">Candidatus Uhrbacteria bacterium GW2011_GWF2_46_218</name>
    <dbReference type="NCBI Taxonomy" id="1619001"/>
    <lineage>
        <taxon>Bacteria</taxon>
        <taxon>Candidatus Uhriibacteriota</taxon>
    </lineage>
</organism>
<feature type="signal peptide" evidence="4">
    <location>
        <begin position="1"/>
        <end position="21"/>
    </location>
</feature>
<dbReference type="EMBL" id="LCMG01000012">
    <property type="protein sequence ID" value="KKU32963.1"/>
    <property type="molecule type" value="Genomic_DNA"/>
</dbReference>
<evidence type="ECO:0000256" key="4">
    <source>
        <dbReference type="SAM" id="SignalP"/>
    </source>
</evidence>
<reference evidence="5 6" key="1">
    <citation type="journal article" date="2015" name="Nature">
        <title>rRNA introns, odd ribosomes, and small enigmatic genomes across a large radiation of phyla.</title>
        <authorList>
            <person name="Brown C.T."/>
            <person name="Hug L.A."/>
            <person name="Thomas B.C."/>
            <person name="Sharon I."/>
            <person name="Castelle C.J."/>
            <person name="Singh A."/>
            <person name="Wilkins M.J."/>
            <person name="Williams K.H."/>
            <person name="Banfield J.F."/>
        </authorList>
    </citation>
    <scope>NUCLEOTIDE SEQUENCE [LARGE SCALE GENOMIC DNA]</scope>
</reference>
<feature type="chain" id="PRO_5002539559" evidence="4">
    <location>
        <begin position="22"/>
        <end position="380"/>
    </location>
</feature>
<dbReference type="Proteomes" id="UP000034705">
    <property type="component" value="Unassembled WGS sequence"/>
</dbReference>
<sequence>MRRLFSLTLMGFLIACSSKTADAPATDPGASQPSAEFPSFSLAWSEYPSWSVFGVASEIGIIDGDKGKVGPIEERWGVDIVLREADYDTCINLYGNGEVDAAALTNMDSLIPAASRPTVAILPTSTSFGADALIVDGGIKSVDDLKGVPVYGLAKSVSEYVFARNLVIQGLNPADFTFTNMDPGAAATALQQKQEIRAIMVWNPFVLETLRRRADTHVLFDSTTIPGEVIDMVVMARGSLEKPGGENFARAVIDAYYAFNLVMADPARHNEMLVALGSKFSNLGLEDMETVVKQTKFYATPDLGLGVYDGSRLPGTMGLVSQFCVGRQIVSLSPTIGYGHQWSTPEATAPSYVFDSSYMLDVQRGGVYTQDVPIIPPPDK</sequence>
<comment type="caution">
    <text evidence="5">The sequence shown here is derived from an EMBL/GenBank/DDBJ whole genome shotgun (WGS) entry which is preliminary data.</text>
</comment>
<dbReference type="Gene3D" id="3.40.190.10">
    <property type="entry name" value="Periplasmic binding protein-like II"/>
    <property type="match status" value="1"/>
</dbReference>
<evidence type="ECO:0000256" key="1">
    <source>
        <dbReference type="ARBA" id="ARBA00004418"/>
    </source>
</evidence>
<comment type="similarity">
    <text evidence="2">Belongs to the bacterial solute-binding protein SsuA/TauA family.</text>
</comment>
<keyword evidence="3 4" id="KW-0732">Signal</keyword>
<evidence type="ECO:0000256" key="3">
    <source>
        <dbReference type="ARBA" id="ARBA00022729"/>
    </source>
</evidence>
<accession>A0A0G1RSM0</accession>
<evidence type="ECO:0000313" key="6">
    <source>
        <dbReference type="Proteomes" id="UP000034705"/>
    </source>
</evidence>
<evidence type="ECO:0000313" key="5">
    <source>
        <dbReference type="EMBL" id="KKU32963.1"/>
    </source>
</evidence>
<dbReference type="PANTHER" id="PTHR30024">
    <property type="entry name" value="ALIPHATIC SULFONATES-BINDING PROTEIN-RELATED"/>
    <property type="match status" value="1"/>
</dbReference>
<dbReference type="SUPFAM" id="SSF53850">
    <property type="entry name" value="Periplasmic binding protein-like II"/>
    <property type="match status" value="1"/>
</dbReference>
<name>A0A0G1RSM0_9BACT</name>
<dbReference type="GO" id="GO:0042597">
    <property type="term" value="C:periplasmic space"/>
    <property type="evidence" value="ECO:0007669"/>
    <property type="project" value="UniProtKB-SubCell"/>
</dbReference>
<comment type="subcellular location">
    <subcellularLocation>
        <location evidence="1">Periplasm</location>
    </subcellularLocation>
</comment>
<dbReference type="PANTHER" id="PTHR30024:SF47">
    <property type="entry name" value="TAURINE-BINDING PERIPLASMIC PROTEIN"/>
    <property type="match status" value="1"/>
</dbReference>
<dbReference type="AlphaFoldDB" id="A0A0G1RSM0"/>
<dbReference type="PROSITE" id="PS51257">
    <property type="entry name" value="PROKAR_LIPOPROTEIN"/>
    <property type="match status" value="1"/>
</dbReference>
<proteinExistence type="inferred from homology"/>
<protein>
    <submittedName>
        <fullName evidence="5">ABC transporter, periplasmic substrate-binding protein</fullName>
    </submittedName>
</protein>
<evidence type="ECO:0000256" key="2">
    <source>
        <dbReference type="ARBA" id="ARBA00010742"/>
    </source>
</evidence>
<gene>
    <name evidence="5" type="ORF">UX45_C0012G0004</name>
</gene>